<keyword evidence="3" id="KW-1185">Reference proteome</keyword>
<evidence type="ECO:0000313" key="2">
    <source>
        <dbReference type="EMBL" id="EWC43578.1"/>
    </source>
</evidence>
<protein>
    <submittedName>
        <fullName evidence="2">Uncharacterized protein</fullName>
    </submittedName>
</protein>
<dbReference type="EMBL" id="KI966457">
    <property type="protein sequence ID" value="EWC43578.1"/>
    <property type="molecule type" value="Genomic_DNA"/>
</dbReference>
<dbReference type="AlphaFoldDB" id="W7HUR9"/>
<feature type="region of interest" description="Disordered" evidence="1">
    <location>
        <begin position="1"/>
        <end position="151"/>
    </location>
</feature>
<feature type="compositionally biased region" description="Pro residues" evidence="1">
    <location>
        <begin position="93"/>
        <end position="102"/>
    </location>
</feature>
<feature type="compositionally biased region" description="Polar residues" evidence="1">
    <location>
        <begin position="104"/>
        <end position="115"/>
    </location>
</feature>
<sequence>MKDRNQPQGCEQLDATTDTNNSNGNDAAASSCSSGSKDPDNKLVPNPRATNDTKPQIQPEQDAYSLQHRRPSCAAASDSKDDTSPGVVDTPRSSPPPPPPPQAVISSTNEENPTSEWDDAILTPRTLAKLDQNEDRLEEGSITRNEEDERYLETHRRETDYNDLDDDYDLKDDILFECFEGATSPIQENADDVDAQENDIESSQAAYRIGLSDPAFDELHELIDKEYKGPEADEPEADDGCEAGMNSSFLFDALEDDLRELDDM</sequence>
<dbReference type="Proteomes" id="UP000024837">
    <property type="component" value="Unassembled WGS sequence"/>
</dbReference>
<evidence type="ECO:0000313" key="3">
    <source>
        <dbReference type="Proteomes" id="UP000024837"/>
    </source>
</evidence>
<feature type="compositionally biased region" description="Low complexity" evidence="1">
    <location>
        <begin position="14"/>
        <end position="36"/>
    </location>
</feature>
<organism evidence="2 3">
    <name type="scientific">Drechslerella stenobrocha 248</name>
    <dbReference type="NCBI Taxonomy" id="1043628"/>
    <lineage>
        <taxon>Eukaryota</taxon>
        <taxon>Fungi</taxon>
        <taxon>Dikarya</taxon>
        <taxon>Ascomycota</taxon>
        <taxon>Pezizomycotina</taxon>
        <taxon>Orbiliomycetes</taxon>
        <taxon>Orbiliales</taxon>
        <taxon>Orbiliaceae</taxon>
        <taxon>Drechslerella</taxon>
    </lineage>
</organism>
<gene>
    <name evidence="2" type="ORF">DRE_01465</name>
</gene>
<feature type="compositionally biased region" description="Polar residues" evidence="1">
    <location>
        <begin position="48"/>
        <end position="59"/>
    </location>
</feature>
<dbReference type="OrthoDB" id="5384780at2759"/>
<accession>W7HUR9</accession>
<dbReference type="HOGENOM" id="CLU_1053839_0_0_1"/>
<feature type="compositionally biased region" description="Basic and acidic residues" evidence="1">
    <location>
        <begin position="131"/>
        <end position="151"/>
    </location>
</feature>
<evidence type="ECO:0000256" key="1">
    <source>
        <dbReference type="SAM" id="MobiDB-lite"/>
    </source>
</evidence>
<reference evidence="2 3" key="1">
    <citation type="submission" date="2013-05" db="EMBL/GenBank/DDBJ databases">
        <title>Drechslerella stenobrocha genome reveals carnivorous origination and mechanical trapping mechanism of predatory fungi.</title>
        <authorList>
            <person name="Liu X."/>
            <person name="Zhang W."/>
            <person name="Liu K."/>
        </authorList>
    </citation>
    <scope>NUCLEOTIDE SEQUENCE [LARGE SCALE GENOMIC DNA]</scope>
    <source>
        <strain evidence="2 3">248</strain>
    </source>
</reference>
<proteinExistence type="predicted"/>
<name>W7HUR9_9PEZI</name>